<dbReference type="Proteomes" id="UP001140076">
    <property type="component" value="Unassembled WGS sequence"/>
</dbReference>
<dbReference type="Pfam" id="PF03358">
    <property type="entry name" value="FMN_red"/>
    <property type="match status" value="1"/>
</dbReference>
<evidence type="ECO:0000313" key="3">
    <source>
        <dbReference type="Proteomes" id="UP001140076"/>
    </source>
</evidence>
<gene>
    <name evidence="2" type="ORF">LG943_23415</name>
</gene>
<comment type="caution">
    <text evidence="2">The sequence shown here is derived from an EMBL/GenBank/DDBJ whole genome shotgun (WGS) entry which is preliminary data.</text>
</comment>
<evidence type="ECO:0000313" key="2">
    <source>
        <dbReference type="EMBL" id="MDA0567244.1"/>
    </source>
</evidence>
<sequence>MTRFTVLVAAPEPRSAVRGAAVLAADTLAGLVGGRATHAPGARPAPAPARPDSAQVVDLAELGPALLAARPGRDLLAALEAVRRSDVLLVASPQAHGSYTGLLKVFLDRLPELGLGHGVAVPMAVVEDLRNGRTIEDDLRVLLSDLGAWVVEPGLLVSRRELEHPLGVVPAWAHVAAPALARALAVRV</sequence>
<keyword evidence="3" id="KW-1185">Reference proteome</keyword>
<dbReference type="EMBL" id="JAJAQC010000052">
    <property type="protein sequence ID" value="MDA0567244.1"/>
    <property type="molecule type" value="Genomic_DNA"/>
</dbReference>
<dbReference type="AlphaFoldDB" id="A0A9X3NP09"/>
<protein>
    <submittedName>
        <fullName evidence="2">NAD(P)H-dependent oxidoreductase</fullName>
    </submittedName>
</protein>
<dbReference type="Gene3D" id="3.40.50.360">
    <property type="match status" value="1"/>
</dbReference>
<dbReference type="GO" id="GO:0016491">
    <property type="term" value="F:oxidoreductase activity"/>
    <property type="evidence" value="ECO:0007669"/>
    <property type="project" value="InterPro"/>
</dbReference>
<organism evidence="2 3">
    <name type="scientific">Streptomonospora mangrovi</name>
    <dbReference type="NCBI Taxonomy" id="2883123"/>
    <lineage>
        <taxon>Bacteria</taxon>
        <taxon>Bacillati</taxon>
        <taxon>Actinomycetota</taxon>
        <taxon>Actinomycetes</taxon>
        <taxon>Streptosporangiales</taxon>
        <taxon>Nocardiopsidaceae</taxon>
        <taxon>Streptomonospora</taxon>
    </lineage>
</organism>
<accession>A0A9X3NP09</accession>
<dbReference type="InterPro" id="IPR029039">
    <property type="entry name" value="Flavoprotein-like_sf"/>
</dbReference>
<proteinExistence type="predicted"/>
<feature type="domain" description="NADPH-dependent FMN reductase-like" evidence="1">
    <location>
        <begin position="54"/>
        <end position="155"/>
    </location>
</feature>
<name>A0A9X3NP09_9ACTN</name>
<dbReference type="SUPFAM" id="SSF52218">
    <property type="entry name" value="Flavoproteins"/>
    <property type="match status" value="1"/>
</dbReference>
<evidence type="ECO:0000259" key="1">
    <source>
        <dbReference type="Pfam" id="PF03358"/>
    </source>
</evidence>
<dbReference type="InterPro" id="IPR005025">
    <property type="entry name" value="FMN_Rdtase-like_dom"/>
</dbReference>
<reference evidence="2" key="1">
    <citation type="submission" date="2021-10" db="EMBL/GenBank/DDBJ databases">
        <title>Streptomonospora sp. nov., isolated from mangrove soil.</title>
        <authorList>
            <person name="Chen X."/>
            <person name="Ge X."/>
            <person name="Liu W."/>
        </authorList>
    </citation>
    <scope>NUCLEOTIDE SEQUENCE</scope>
    <source>
        <strain evidence="2">S1-112</strain>
    </source>
</reference>
<dbReference type="RefSeq" id="WP_270074493.1">
    <property type="nucleotide sequence ID" value="NZ_JAJAQC010000052.1"/>
</dbReference>